<dbReference type="AlphaFoldDB" id="A0A371B0B9"/>
<evidence type="ECO:0000256" key="7">
    <source>
        <dbReference type="ARBA" id="ARBA00023004"/>
    </source>
</evidence>
<dbReference type="InterPro" id="IPR027417">
    <property type="entry name" value="P-loop_NTPase"/>
</dbReference>
<dbReference type="Pfam" id="PF13175">
    <property type="entry name" value="AAA_15"/>
    <property type="match status" value="1"/>
</dbReference>
<keyword evidence="7" id="KW-0408">Iron</keyword>
<proteinExistence type="predicted"/>
<keyword evidence="6 11" id="KW-0067">ATP-binding</keyword>
<evidence type="ECO:0000256" key="9">
    <source>
        <dbReference type="ARBA" id="ARBA00023136"/>
    </source>
</evidence>
<dbReference type="EMBL" id="QRCT01000004">
    <property type="protein sequence ID" value="RDU25192.1"/>
    <property type="molecule type" value="Genomic_DNA"/>
</dbReference>
<keyword evidence="3" id="KW-1003">Cell membrane</keyword>
<dbReference type="InterPro" id="IPR003593">
    <property type="entry name" value="AAA+_ATPase"/>
</dbReference>
<dbReference type="CDD" id="cd00267">
    <property type="entry name" value="ABC_ATPase"/>
    <property type="match status" value="1"/>
</dbReference>
<accession>A0A371B0B9</accession>
<dbReference type="InterPro" id="IPR041685">
    <property type="entry name" value="AAA_GajA/Old/RecF-like"/>
</dbReference>
<evidence type="ECO:0000313" key="12">
    <source>
        <dbReference type="Proteomes" id="UP000255036"/>
    </source>
</evidence>
<protein>
    <submittedName>
        <fullName evidence="11">ATP-binding cassette domain-containing protein</fullName>
    </submittedName>
</protein>
<dbReference type="InterPro" id="IPR003439">
    <property type="entry name" value="ABC_transporter-like_ATP-bd"/>
</dbReference>
<dbReference type="Pfam" id="PF13476">
    <property type="entry name" value="AAA_23"/>
    <property type="match status" value="1"/>
</dbReference>
<evidence type="ECO:0000259" key="10">
    <source>
        <dbReference type="PROSITE" id="PS50893"/>
    </source>
</evidence>
<keyword evidence="2" id="KW-0813">Transport</keyword>
<dbReference type="OrthoDB" id="9784297at2"/>
<dbReference type="Proteomes" id="UP000255036">
    <property type="component" value="Unassembled WGS sequence"/>
</dbReference>
<comment type="subcellular location">
    <subcellularLocation>
        <location evidence="1">Cell membrane</location>
        <topology evidence="1">Peripheral membrane protein</topology>
    </subcellularLocation>
</comment>
<evidence type="ECO:0000256" key="2">
    <source>
        <dbReference type="ARBA" id="ARBA00022448"/>
    </source>
</evidence>
<dbReference type="GO" id="GO:0006302">
    <property type="term" value="P:double-strand break repair"/>
    <property type="evidence" value="ECO:0007669"/>
    <property type="project" value="InterPro"/>
</dbReference>
<dbReference type="PANTHER" id="PTHR42771:SF2">
    <property type="entry name" value="IRON(3+)-HYDROXAMATE IMPORT ATP-BINDING PROTEIN FHUC"/>
    <property type="match status" value="1"/>
</dbReference>
<keyword evidence="8" id="KW-0406">Ion transport</keyword>
<evidence type="ECO:0000256" key="6">
    <source>
        <dbReference type="ARBA" id="ARBA00022840"/>
    </source>
</evidence>
<dbReference type="InterPro" id="IPR051535">
    <property type="entry name" value="Siderophore_ABC-ATPase"/>
</dbReference>
<sequence>MDINNYINSIKINWNKQEYKDYYNDISSLKNLNSLDFKKKITFFVGENGSGKSTLLEAIAVNYGFNPEGGSINYNFSTNSTHSSLSDFLLLSKGIRAKDGFFLRAESFYNMASYVDDIGVDLDGYGGRSLHEQSHGESFLSLINNRFRGNGLYLLDEPETALSPQRQLSLLIKINELVNNNSQFIIVTHSPILLGIDDACIYSFDSEIINQITYEETESYNITKLFIENRKSLLKRLYSNK</sequence>
<name>A0A371B0B9_9FIRM</name>
<reference evidence="11 12" key="1">
    <citation type="submission" date="2018-07" db="EMBL/GenBank/DDBJ databases">
        <title>Anaerosacharophilus polymeroproducens gen. nov. sp. nov., an anaerobic bacterium isolated from salt field.</title>
        <authorList>
            <person name="Kim W."/>
            <person name="Yang S.-H."/>
            <person name="Oh J."/>
            <person name="Lee J.-H."/>
            <person name="Kwon K.K."/>
        </authorList>
    </citation>
    <scope>NUCLEOTIDE SEQUENCE [LARGE SCALE GENOMIC DNA]</scope>
    <source>
        <strain evidence="11 12">MCWD5</strain>
    </source>
</reference>
<dbReference type="InterPro" id="IPR038729">
    <property type="entry name" value="Rad50/SbcC_AAA"/>
</dbReference>
<dbReference type="PANTHER" id="PTHR42771">
    <property type="entry name" value="IRON(3+)-HYDROXAMATE IMPORT ATP-BINDING PROTEIN FHUC"/>
    <property type="match status" value="1"/>
</dbReference>
<keyword evidence="4" id="KW-0410">Iron transport</keyword>
<keyword evidence="5" id="KW-0547">Nucleotide-binding</keyword>
<dbReference type="SUPFAM" id="SSF52540">
    <property type="entry name" value="P-loop containing nucleoside triphosphate hydrolases"/>
    <property type="match status" value="1"/>
</dbReference>
<dbReference type="RefSeq" id="WP_115480225.1">
    <property type="nucleotide sequence ID" value="NZ_QRCT01000004.1"/>
</dbReference>
<evidence type="ECO:0000256" key="8">
    <source>
        <dbReference type="ARBA" id="ARBA00023065"/>
    </source>
</evidence>
<dbReference type="GO" id="GO:0006826">
    <property type="term" value="P:iron ion transport"/>
    <property type="evidence" value="ECO:0007669"/>
    <property type="project" value="UniProtKB-KW"/>
</dbReference>
<dbReference type="GO" id="GO:0005886">
    <property type="term" value="C:plasma membrane"/>
    <property type="evidence" value="ECO:0007669"/>
    <property type="project" value="UniProtKB-SubCell"/>
</dbReference>
<dbReference type="PROSITE" id="PS50893">
    <property type="entry name" value="ABC_TRANSPORTER_2"/>
    <property type="match status" value="1"/>
</dbReference>
<dbReference type="GO" id="GO:0005524">
    <property type="term" value="F:ATP binding"/>
    <property type="evidence" value="ECO:0007669"/>
    <property type="project" value="UniProtKB-KW"/>
</dbReference>
<comment type="caution">
    <text evidence="11">The sequence shown here is derived from an EMBL/GenBank/DDBJ whole genome shotgun (WGS) entry which is preliminary data.</text>
</comment>
<dbReference type="SMART" id="SM00382">
    <property type="entry name" value="AAA"/>
    <property type="match status" value="1"/>
</dbReference>
<organism evidence="11 12">
    <name type="scientific">Anaerosacchariphilus polymeriproducens</name>
    <dbReference type="NCBI Taxonomy" id="1812858"/>
    <lineage>
        <taxon>Bacteria</taxon>
        <taxon>Bacillati</taxon>
        <taxon>Bacillota</taxon>
        <taxon>Clostridia</taxon>
        <taxon>Lachnospirales</taxon>
        <taxon>Lachnospiraceae</taxon>
        <taxon>Anaerosacchariphilus</taxon>
    </lineage>
</organism>
<keyword evidence="12" id="KW-1185">Reference proteome</keyword>
<dbReference type="Gene3D" id="3.40.50.300">
    <property type="entry name" value="P-loop containing nucleotide triphosphate hydrolases"/>
    <property type="match status" value="2"/>
</dbReference>
<evidence type="ECO:0000256" key="5">
    <source>
        <dbReference type="ARBA" id="ARBA00022741"/>
    </source>
</evidence>
<feature type="domain" description="ABC transporter" evidence="10">
    <location>
        <begin position="7"/>
        <end position="230"/>
    </location>
</feature>
<gene>
    <name evidence="11" type="ORF">DWV06_00505</name>
</gene>
<evidence type="ECO:0000313" key="11">
    <source>
        <dbReference type="EMBL" id="RDU25192.1"/>
    </source>
</evidence>
<evidence type="ECO:0000256" key="1">
    <source>
        <dbReference type="ARBA" id="ARBA00004202"/>
    </source>
</evidence>
<dbReference type="GO" id="GO:0016887">
    <property type="term" value="F:ATP hydrolysis activity"/>
    <property type="evidence" value="ECO:0007669"/>
    <property type="project" value="InterPro"/>
</dbReference>
<evidence type="ECO:0000256" key="3">
    <source>
        <dbReference type="ARBA" id="ARBA00022475"/>
    </source>
</evidence>
<evidence type="ECO:0000256" key="4">
    <source>
        <dbReference type="ARBA" id="ARBA00022496"/>
    </source>
</evidence>
<keyword evidence="9" id="KW-0472">Membrane</keyword>